<name>A0A5Q2MFX6_9ACTN</name>
<dbReference type="EMBL" id="CP045737">
    <property type="protein sequence ID" value="QGG42057.1"/>
    <property type="molecule type" value="Genomic_DNA"/>
</dbReference>
<dbReference type="Proteomes" id="UP000392064">
    <property type="component" value="Chromosome"/>
</dbReference>
<dbReference type="KEGG" id="aef:GEV26_12130"/>
<keyword evidence="1" id="KW-0285">Flavoprotein</keyword>
<dbReference type="Pfam" id="PF07992">
    <property type="entry name" value="Pyr_redox_2"/>
    <property type="match status" value="1"/>
</dbReference>
<dbReference type="InterPro" id="IPR036188">
    <property type="entry name" value="FAD/NAD-bd_sf"/>
</dbReference>
<dbReference type="SUPFAM" id="SSF51905">
    <property type="entry name" value="FAD/NAD(P)-binding domain"/>
    <property type="match status" value="1"/>
</dbReference>
<dbReference type="PRINTS" id="PR00469">
    <property type="entry name" value="PNDRDTASEII"/>
</dbReference>
<dbReference type="PANTHER" id="PTHR48105">
    <property type="entry name" value="THIOREDOXIN REDUCTASE 1-RELATED-RELATED"/>
    <property type="match status" value="1"/>
</dbReference>
<protein>
    <submittedName>
        <fullName evidence="5">FAD-binding protein</fullName>
    </submittedName>
</protein>
<evidence type="ECO:0000313" key="5">
    <source>
        <dbReference type="EMBL" id="QGG42057.1"/>
    </source>
</evidence>
<evidence type="ECO:0000256" key="3">
    <source>
        <dbReference type="ARBA" id="ARBA00048132"/>
    </source>
</evidence>
<dbReference type="Gene3D" id="3.50.50.60">
    <property type="entry name" value="FAD/NAD(P)-binding domain"/>
    <property type="match status" value="2"/>
</dbReference>
<proteinExistence type="predicted"/>
<sequence>MQPTHEVIIVGGGAAGLSAALVLGAARRSVVVVDAGEPRNRAAAHLHGFLSRDGADPADVLATGRDEAARYGVEVVEDTVTAALPKDDAFTVELEGGRRLVAPRLVIAVGTADTLPDLPGLREGWGSDVLHCPYCHGHEVADSPLLILATHAGSAHQAHLLRQWSDDVTLLVNDVAALDEDAHATLRRRGIRVADGAVARIERAEDGALTGVQLADGTRVPANALFLVPDMEPPGVLVERLGLAMEDTPMGPAITTHDNGRTSVPGVWAAGNCTDPTAHLVTAASAGTLAGMDVNADIIDDELHT</sequence>
<evidence type="ECO:0000256" key="2">
    <source>
        <dbReference type="ARBA" id="ARBA00023002"/>
    </source>
</evidence>
<keyword evidence="2" id="KW-0560">Oxidoreductase</keyword>
<dbReference type="InterPro" id="IPR050097">
    <property type="entry name" value="Ferredoxin-NADP_redctase_2"/>
</dbReference>
<evidence type="ECO:0000259" key="4">
    <source>
        <dbReference type="Pfam" id="PF07992"/>
    </source>
</evidence>
<dbReference type="AlphaFoldDB" id="A0A5Q2MFX6"/>
<gene>
    <name evidence="5" type="ORF">GEV26_12130</name>
</gene>
<dbReference type="RefSeq" id="WP_153653377.1">
    <property type="nucleotide sequence ID" value="NZ_CP045737.1"/>
</dbReference>
<dbReference type="GO" id="GO:0004791">
    <property type="term" value="F:thioredoxin-disulfide reductase (NADPH) activity"/>
    <property type="evidence" value="ECO:0007669"/>
    <property type="project" value="UniProtKB-EC"/>
</dbReference>
<dbReference type="PRINTS" id="PR00368">
    <property type="entry name" value="FADPNR"/>
</dbReference>
<evidence type="ECO:0000256" key="1">
    <source>
        <dbReference type="ARBA" id="ARBA00022630"/>
    </source>
</evidence>
<evidence type="ECO:0000313" key="6">
    <source>
        <dbReference type="Proteomes" id="UP000392064"/>
    </source>
</evidence>
<keyword evidence="6" id="KW-1185">Reference proteome</keyword>
<organism evidence="5 6">
    <name type="scientific">Aeromicrobium yanjiei</name>
    <dbReference type="NCBI Taxonomy" id="2662028"/>
    <lineage>
        <taxon>Bacteria</taxon>
        <taxon>Bacillati</taxon>
        <taxon>Actinomycetota</taxon>
        <taxon>Actinomycetes</taxon>
        <taxon>Propionibacteriales</taxon>
        <taxon>Nocardioidaceae</taxon>
        <taxon>Aeromicrobium</taxon>
    </lineage>
</organism>
<dbReference type="InterPro" id="IPR023753">
    <property type="entry name" value="FAD/NAD-binding_dom"/>
</dbReference>
<feature type="domain" description="FAD/NAD(P)-binding" evidence="4">
    <location>
        <begin position="6"/>
        <end position="285"/>
    </location>
</feature>
<accession>A0A5Q2MFX6</accession>
<reference evidence="5 6" key="1">
    <citation type="submission" date="2019-11" db="EMBL/GenBank/DDBJ databases">
        <authorList>
            <person name="Li J."/>
        </authorList>
    </citation>
    <scope>NUCLEOTIDE SEQUENCE [LARGE SCALE GENOMIC DNA]</scope>
    <source>
        <strain evidence="5 6">MF47</strain>
    </source>
</reference>
<comment type="catalytic activity">
    <reaction evidence="3">
        <text>[thioredoxin]-dithiol + NADP(+) = [thioredoxin]-disulfide + NADPH + H(+)</text>
        <dbReference type="Rhea" id="RHEA:20345"/>
        <dbReference type="Rhea" id="RHEA-COMP:10698"/>
        <dbReference type="Rhea" id="RHEA-COMP:10700"/>
        <dbReference type="ChEBI" id="CHEBI:15378"/>
        <dbReference type="ChEBI" id="CHEBI:29950"/>
        <dbReference type="ChEBI" id="CHEBI:50058"/>
        <dbReference type="ChEBI" id="CHEBI:57783"/>
        <dbReference type="ChEBI" id="CHEBI:58349"/>
        <dbReference type="EC" id="1.8.1.9"/>
    </reaction>
</comment>